<name>A0A8H4JTG7_9HYPO</name>
<dbReference type="EMBL" id="JAADJG010000718">
    <property type="protein sequence ID" value="KAF4438712.1"/>
    <property type="molecule type" value="Genomic_DNA"/>
</dbReference>
<protein>
    <submittedName>
        <fullName evidence="4">Extracellular guanyl-specific ribonuclease Fl2</fullName>
    </submittedName>
</protein>
<dbReference type="SUPFAM" id="SSF53933">
    <property type="entry name" value="Microbial ribonucleases"/>
    <property type="match status" value="1"/>
</dbReference>
<dbReference type="OrthoDB" id="5099826at2759"/>
<keyword evidence="2" id="KW-0378">Hydrolase</keyword>
<dbReference type="InterPro" id="IPR000026">
    <property type="entry name" value="N1-like"/>
</dbReference>
<dbReference type="AlphaFoldDB" id="A0A8H4JTG7"/>
<evidence type="ECO:0000313" key="5">
    <source>
        <dbReference type="Proteomes" id="UP000605986"/>
    </source>
</evidence>
<feature type="region of interest" description="Disordered" evidence="3">
    <location>
        <begin position="150"/>
        <end position="171"/>
    </location>
</feature>
<sequence>MPSLHDLDREMSHLKVSGDGMDDNSSTCSYYSLPDLEGYPWLTQIPASEVRKQVEHIPKCRPGIKYPHAFRNGESLPLQTAGPWLEYPLCLNGKYDPAKEPGPARIIVNPAVPGGQDVIYHRRKGESTFLQATYRPTGYRRKLPGCIPLASVPSPPRSPTTFSPNPSPPPSPGIYGVAPHYPGMVEISPAQAFAMATQQQWTTQNLLGGRSGLYPQTAGLVAGQALLQSPYVMNQSYMAGSNAMSGFGYY</sequence>
<dbReference type="Proteomes" id="UP000605986">
    <property type="component" value="Unassembled WGS sequence"/>
</dbReference>
<reference evidence="4" key="1">
    <citation type="submission" date="2020-01" db="EMBL/GenBank/DDBJ databases">
        <title>Identification and distribution of gene clusters putatively required for synthesis of sphingolipid metabolism inhibitors in phylogenetically diverse species of the filamentous fungus Fusarium.</title>
        <authorList>
            <person name="Kim H.-S."/>
            <person name="Busman M."/>
            <person name="Brown D.W."/>
            <person name="Divon H."/>
            <person name="Uhlig S."/>
            <person name="Proctor R.H."/>
        </authorList>
    </citation>
    <scope>NUCLEOTIDE SEQUENCE</scope>
    <source>
        <strain evidence="4">NRRL 53441</strain>
    </source>
</reference>
<keyword evidence="5" id="KW-1185">Reference proteome</keyword>
<evidence type="ECO:0000256" key="1">
    <source>
        <dbReference type="ARBA" id="ARBA00022722"/>
    </source>
</evidence>
<evidence type="ECO:0000256" key="2">
    <source>
        <dbReference type="ARBA" id="ARBA00022801"/>
    </source>
</evidence>
<proteinExistence type="predicted"/>
<dbReference type="GO" id="GO:0003723">
    <property type="term" value="F:RNA binding"/>
    <property type="evidence" value="ECO:0007669"/>
    <property type="project" value="InterPro"/>
</dbReference>
<dbReference type="GO" id="GO:0016787">
    <property type="term" value="F:hydrolase activity"/>
    <property type="evidence" value="ECO:0007669"/>
    <property type="project" value="UniProtKB-KW"/>
</dbReference>
<dbReference type="Gene3D" id="3.10.450.30">
    <property type="entry name" value="Microbial ribonucleases"/>
    <property type="match status" value="1"/>
</dbReference>
<dbReference type="GO" id="GO:0004521">
    <property type="term" value="F:RNA endonuclease activity"/>
    <property type="evidence" value="ECO:0007669"/>
    <property type="project" value="InterPro"/>
</dbReference>
<evidence type="ECO:0000256" key="3">
    <source>
        <dbReference type="SAM" id="MobiDB-lite"/>
    </source>
</evidence>
<dbReference type="Pfam" id="PF00545">
    <property type="entry name" value="Ribonuclease"/>
    <property type="match status" value="1"/>
</dbReference>
<comment type="caution">
    <text evidence="4">The sequence shown here is derived from an EMBL/GenBank/DDBJ whole genome shotgun (WGS) entry which is preliminary data.</text>
</comment>
<gene>
    <name evidence="4" type="ORF">F53441_12728</name>
</gene>
<dbReference type="InterPro" id="IPR016191">
    <property type="entry name" value="Ribonuclease/ribotoxin"/>
</dbReference>
<keyword evidence="1" id="KW-0540">Nuclease</keyword>
<evidence type="ECO:0000313" key="4">
    <source>
        <dbReference type="EMBL" id="KAF4438712.1"/>
    </source>
</evidence>
<organism evidence="4 5">
    <name type="scientific">Fusarium austroafricanum</name>
    <dbReference type="NCBI Taxonomy" id="2364996"/>
    <lineage>
        <taxon>Eukaryota</taxon>
        <taxon>Fungi</taxon>
        <taxon>Dikarya</taxon>
        <taxon>Ascomycota</taxon>
        <taxon>Pezizomycotina</taxon>
        <taxon>Sordariomycetes</taxon>
        <taxon>Hypocreomycetidae</taxon>
        <taxon>Hypocreales</taxon>
        <taxon>Nectriaceae</taxon>
        <taxon>Fusarium</taxon>
        <taxon>Fusarium concolor species complex</taxon>
    </lineage>
</organism>
<accession>A0A8H4JTG7</accession>